<feature type="domain" description="Acylphosphatase-like" evidence="8">
    <location>
        <begin position="2"/>
        <end position="39"/>
    </location>
</feature>
<accession>A0A6P1MEU4</accession>
<dbReference type="Proteomes" id="UP000463883">
    <property type="component" value="Chromosome"/>
</dbReference>
<dbReference type="Pfam" id="PF00708">
    <property type="entry name" value="Acylphosphatase"/>
    <property type="match status" value="1"/>
</dbReference>
<dbReference type="KEGG" id="amic:Ami3637_00725"/>
<comment type="similarity">
    <text evidence="1 7">Belongs to the acylphosphatase family.</text>
</comment>
<evidence type="ECO:0000256" key="6">
    <source>
        <dbReference type="PROSITE-ProRule" id="PRU00520"/>
    </source>
</evidence>
<dbReference type="PROSITE" id="PS00150">
    <property type="entry name" value="ACYLPHOSPHATASE_1"/>
    <property type="match status" value="1"/>
</dbReference>
<evidence type="ECO:0000256" key="4">
    <source>
        <dbReference type="ARBA" id="ARBA00032904"/>
    </source>
</evidence>
<protein>
    <recommendedName>
        <fullName evidence="3">Acylphosphatase</fullName>
        <ecNumber evidence="2">3.6.1.7</ecNumber>
    </recommendedName>
    <alternativeName>
        <fullName evidence="4">Acylphosphate phosphohydrolase</fullName>
    </alternativeName>
</protein>
<dbReference type="InterPro" id="IPR017968">
    <property type="entry name" value="Acylphosphatase_CS"/>
</dbReference>
<dbReference type="AlphaFoldDB" id="A0A6P1MEU4"/>
<dbReference type="InterPro" id="IPR036046">
    <property type="entry name" value="Acylphosphatase-like_dom_sf"/>
</dbReference>
<evidence type="ECO:0000256" key="7">
    <source>
        <dbReference type="RuleBase" id="RU004168"/>
    </source>
</evidence>
<evidence type="ECO:0000313" key="10">
    <source>
        <dbReference type="Proteomes" id="UP000463883"/>
    </source>
</evidence>
<evidence type="ECO:0000313" key="9">
    <source>
        <dbReference type="EMBL" id="QHI71104.1"/>
    </source>
</evidence>
<reference evidence="9 10" key="1">
    <citation type="submission" date="2020-01" db="EMBL/GenBank/DDBJ databases">
        <title>Genomic analysis of Aminipila sp. CBA3637.</title>
        <authorList>
            <person name="Kim Y.B."/>
            <person name="Roh S.W."/>
        </authorList>
    </citation>
    <scope>NUCLEOTIDE SEQUENCE [LARGE SCALE GENOMIC DNA]</scope>
    <source>
        <strain evidence="9 10">CBA3637</strain>
    </source>
</reference>
<evidence type="ECO:0000256" key="3">
    <source>
        <dbReference type="ARBA" id="ARBA00015991"/>
    </source>
</evidence>
<dbReference type="EMBL" id="CP047591">
    <property type="protein sequence ID" value="QHI71104.1"/>
    <property type="molecule type" value="Genomic_DNA"/>
</dbReference>
<dbReference type="PROSITE" id="PS51160">
    <property type="entry name" value="ACYLPHOSPHATASE_3"/>
    <property type="match status" value="1"/>
</dbReference>
<evidence type="ECO:0000256" key="1">
    <source>
        <dbReference type="ARBA" id="ARBA00005614"/>
    </source>
</evidence>
<evidence type="ECO:0000259" key="8">
    <source>
        <dbReference type="PROSITE" id="PS51160"/>
    </source>
</evidence>
<dbReference type="GO" id="GO:0003998">
    <property type="term" value="F:acylphosphatase activity"/>
    <property type="evidence" value="ECO:0007669"/>
    <property type="project" value="UniProtKB-EC"/>
</dbReference>
<evidence type="ECO:0000256" key="2">
    <source>
        <dbReference type="ARBA" id="ARBA00012150"/>
    </source>
</evidence>
<name>A0A6P1MEU4_9FIRM</name>
<comment type="caution">
    <text evidence="6">Lacks conserved residue(s) required for the propagation of feature annotation.</text>
</comment>
<dbReference type="SUPFAM" id="SSF54975">
    <property type="entry name" value="Acylphosphatase/BLUF domain-like"/>
    <property type="match status" value="1"/>
</dbReference>
<evidence type="ECO:0000256" key="5">
    <source>
        <dbReference type="ARBA" id="ARBA00047645"/>
    </source>
</evidence>
<comment type="catalytic activity">
    <reaction evidence="5">
        <text>an acyl phosphate + H2O = a carboxylate + phosphate + H(+)</text>
        <dbReference type="Rhea" id="RHEA:14965"/>
        <dbReference type="ChEBI" id="CHEBI:15377"/>
        <dbReference type="ChEBI" id="CHEBI:15378"/>
        <dbReference type="ChEBI" id="CHEBI:29067"/>
        <dbReference type="ChEBI" id="CHEBI:43474"/>
        <dbReference type="ChEBI" id="CHEBI:59918"/>
        <dbReference type="EC" id="3.6.1.7"/>
    </reaction>
</comment>
<proteinExistence type="inferred from homology"/>
<dbReference type="InterPro" id="IPR001792">
    <property type="entry name" value="Acylphosphatase-like_dom"/>
</dbReference>
<organism evidence="9 10">
    <name type="scientific">Aminipila terrae</name>
    <dbReference type="NCBI Taxonomy" id="2697030"/>
    <lineage>
        <taxon>Bacteria</taxon>
        <taxon>Bacillati</taxon>
        <taxon>Bacillota</taxon>
        <taxon>Clostridia</taxon>
        <taxon>Peptostreptococcales</taxon>
        <taxon>Anaerovoracaceae</taxon>
        <taxon>Aminipila</taxon>
    </lineage>
</organism>
<gene>
    <name evidence="9" type="ORF">Ami3637_00725</name>
</gene>
<dbReference type="Gene3D" id="3.30.70.100">
    <property type="match status" value="1"/>
</dbReference>
<keyword evidence="10" id="KW-1185">Reference proteome</keyword>
<sequence>MTKKIIVSGIVQGVGFRPLTFRIAKKITLKERFRILVEW</sequence>
<dbReference type="EC" id="3.6.1.7" evidence="2"/>